<sequence length="719" mass="81987">MLKMNSMTIFHNPKFIEEIARFFKPPKTNFDNITALMNAAESTFQDFTKQTRIGLQYAFEEHKTLNCLMDLQAPLIIVPTDPGSWSSPVAILDAGHISIVSDLVDKEKIHEIKEQDKINYTEDDWNNLNSYLYDKFDMVLQDAQILIGPDIKTTIEQLHSEGDKPSLILDHLTMKFLIELSILPSFYDLPRMRIGGEVPRFKMMMNDYQYKIFMELLDTAFPILYFDDEYEEVDDSQAFKNLIYKPLAQPGDIEAIEDDAQSLPEPSVPQHSLSQAGKQHQLEVNFDVEMIELGLSRCADTHTFVSDKLVDLIGEKFRLKFFKTATDMHVDLVLADLTMDDFIEESHSEEFKKLVSSKNLNEKGTKEDDLFKVTYDRNQRMVQFKGEMIECYDQTVDMNIADFKLVITQKSFLTLINYALNTFTDPEAPEIPADKLRHNTESGAGAIAPQHIDVNIHMQSMILVFNDDGIKLATLILKQTDVGVFLLPDSMKVTANLGGLSLYDEVNEGAARESSVRKLISIEGDDLAELYYETFDPTINTEPYSSLVKFKTGSMVVRFVEDAFSRITGYLSQFQRMKYIYDRAREAALNQANNIEGANQMKFDLLIRAPILIFPSPHDPSKNLYDTITVNLGEIYSTNNFVTENGLLLNMIDAGIRNTKVSSCFIKHDSQKQELEIIDQMDVWFKINYCDSTDIERPSSIITGGVTGKEMKLNELQAN</sequence>
<evidence type="ECO:0000256" key="1">
    <source>
        <dbReference type="ARBA" id="ARBA00006545"/>
    </source>
</evidence>
<dbReference type="GO" id="GO:0045324">
    <property type="term" value="P:late endosome to vacuole transport"/>
    <property type="evidence" value="ECO:0007669"/>
    <property type="project" value="TreeGrafter"/>
</dbReference>
<evidence type="ECO:0000259" key="3">
    <source>
        <dbReference type="Pfam" id="PF12624"/>
    </source>
</evidence>
<dbReference type="OrthoDB" id="428159at2759"/>
<dbReference type="GO" id="GO:0045053">
    <property type="term" value="P:protein retention in Golgi apparatus"/>
    <property type="evidence" value="ECO:0007669"/>
    <property type="project" value="TreeGrafter"/>
</dbReference>
<feature type="domain" description="Chorein N-terminal" evidence="3">
    <location>
        <begin position="2"/>
        <end position="259"/>
    </location>
</feature>
<proteinExistence type="inferred from homology"/>
<accession>A0A9W7DHF0</accession>
<dbReference type="PANTHER" id="PTHR16166:SF93">
    <property type="entry name" value="INTERMEMBRANE LIPID TRANSFER PROTEIN VPS13"/>
    <property type="match status" value="1"/>
</dbReference>
<evidence type="ECO:0000313" key="5">
    <source>
        <dbReference type="Proteomes" id="UP001165063"/>
    </source>
</evidence>
<comment type="similarity">
    <text evidence="1">Belongs to the VPS13 family.</text>
</comment>
<dbReference type="InterPro" id="IPR026847">
    <property type="entry name" value="VPS13"/>
</dbReference>
<dbReference type="Proteomes" id="UP001165063">
    <property type="component" value="Unassembled WGS sequence"/>
</dbReference>
<dbReference type="GO" id="GO:0007005">
    <property type="term" value="P:mitochondrion organization"/>
    <property type="evidence" value="ECO:0007669"/>
    <property type="project" value="TreeGrafter"/>
</dbReference>
<keyword evidence="2" id="KW-0813">Transport</keyword>
<protein>
    <submittedName>
        <fullName evidence="4">Unnamed protein product</fullName>
    </submittedName>
</protein>
<keyword evidence="5" id="KW-1185">Reference proteome</keyword>
<dbReference type="InterPro" id="IPR026854">
    <property type="entry name" value="VPS13_N"/>
</dbReference>
<organism evidence="4 5">
    <name type="scientific">Ambrosiozyma monospora</name>
    <name type="common">Yeast</name>
    <name type="synonym">Endomycopsis monosporus</name>
    <dbReference type="NCBI Taxonomy" id="43982"/>
    <lineage>
        <taxon>Eukaryota</taxon>
        <taxon>Fungi</taxon>
        <taxon>Dikarya</taxon>
        <taxon>Ascomycota</taxon>
        <taxon>Saccharomycotina</taxon>
        <taxon>Pichiomycetes</taxon>
        <taxon>Pichiales</taxon>
        <taxon>Pichiaceae</taxon>
        <taxon>Ambrosiozyma</taxon>
    </lineage>
</organism>
<reference evidence="4" key="1">
    <citation type="submission" date="2023-04" db="EMBL/GenBank/DDBJ databases">
        <title>Ambrosiozyma monospora NBRC 1965.</title>
        <authorList>
            <person name="Ichikawa N."/>
            <person name="Sato H."/>
            <person name="Tonouchi N."/>
        </authorList>
    </citation>
    <scope>NUCLEOTIDE SEQUENCE</scope>
    <source>
        <strain evidence="4">NBRC 1965</strain>
    </source>
</reference>
<dbReference type="AlphaFoldDB" id="A0A9W7DHF0"/>
<gene>
    <name evidence="4" type="ORF">Amon01_000605500</name>
</gene>
<evidence type="ECO:0000313" key="4">
    <source>
        <dbReference type="EMBL" id="GMG40286.1"/>
    </source>
</evidence>
<evidence type="ECO:0000256" key="2">
    <source>
        <dbReference type="ARBA" id="ARBA00022448"/>
    </source>
</evidence>
<dbReference type="GO" id="GO:0006623">
    <property type="term" value="P:protein targeting to vacuole"/>
    <property type="evidence" value="ECO:0007669"/>
    <property type="project" value="TreeGrafter"/>
</dbReference>
<comment type="caution">
    <text evidence="4">The sequence shown here is derived from an EMBL/GenBank/DDBJ whole genome shotgun (WGS) entry which is preliminary data.</text>
</comment>
<name>A0A9W7DHF0_AMBMO</name>
<dbReference type="PANTHER" id="PTHR16166">
    <property type="entry name" value="VACUOLAR PROTEIN SORTING-ASSOCIATED PROTEIN VPS13"/>
    <property type="match status" value="1"/>
</dbReference>
<dbReference type="EMBL" id="BSXU01003650">
    <property type="protein sequence ID" value="GMG40286.1"/>
    <property type="molecule type" value="Genomic_DNA"/>
</dbReference>
<dbReference type="Pfam" id="PF12624">
    <property type="entry name" value="VPS13_N"/>
    <property type="match status" value="1"/>
</dbReference>